<gene>
    <name evidence="1" type="ORF">MA16_Dca026554</name>
</gene>
<evidence type="ECO:0000313" key="1">
    <source>
        <dbReference type="EMBL" id="PKU74132.1"/>
    </source>
</evidence>
<protein>
    <submittedName>
        <fullName evidence="1">Uncharacterized protein</fullName>
    </submittedName>
</protein>
<proteinExistence type="predicted"/>
<reference evidence="1 2" key="2">
    <citation type="journal article" date="2017" name="Nature">
        <title>The Apostasia genome and the evolution of orchids.</title>
        <authorList>
            <person name="Zhang G.Q."/>
            <person name="Liu K.W."/>
            <person name="Li Z."/>
            <person name="Lohaus R."/>
            <person name="Hsiao Y.Y."/>
            <person name="Niu S.C."/>
            <person name="Wang J.Y."/>
            <person name="Lin Y.C."/>
            <person name="Xu Q."/>
            <person name="Chen L.J."/>
            <person name="Yoshida K."/>
            <person name="Fujiwara S."/>
            <person name="Wang Z.W."/>
            <person name="Zhang Y.Q."/>
            <person name="Mitsuda N."/>
            <person name="Wang M."/>
            <person name="Liu G.H."/>
            <person name="Pecoraro L."/>
            <person name="Huang H.X."/>
            <person name="Xiao X.J."/>
            <person name="Lin M."/>
            <person name="Wu X.Y."/>
            <person name="Wu W.L."/>
            <person name="Chen Y.Y."/>
            <person name="Chang S.B."/>
            <person name="Sakamoto S."/>
            <person name="Ohme-Takagi M."/>
            <person name="Yagi M."/>
            <person name="Zeng S.J."/>
            <person name="Shen C.Y."/>
            <person name="Yeh C.M."/>
            <person name="Luo Y.B."/>
            <person name="Tsai W.C."/>
            <person name="Van de Peer Y."/>
            <person name="Liu Z.J."/>
        </authorList>
    </citation>
    <scope>NUCLEOTIDE SEQUENCE [LARGE SCALE GENOMIC DNA]</scope>
    <source>
        <tissue evidence="1">The whole plant</tissue>
    </source>
</reference>
<keyword evidence="2" id="KW-1185">Reference proteome</keyword>
<reference evidence="1 2" key="1">
    <citation type="journal article" date="2016" name="Sci. Rep.">
        <title>The Dendrobium catenatum Lindl. genome sequence provides insights into polysaccharide synthase, floral development and adaptive evolution.</title>
        <authorList>
            <person name="Zhang G.Q."/>
            <person name="Xu Q."/>
            <person name="Bian C."/>
            <person name="Tsai W.C."/>
            <person name="Yeh C.M."/>
            <person name="Liu K.W."/>
            <person name="Yoshida K."/>
            <person name="Zhang L.S."/>
            <person name="Chang S.B."/>
            <person name="Chen F."/>
            <person name="Shi Y."/>
            <person name="Su Y.Y."/>
            <person name="Zhang Y.Q."/>
            <person name="Chen L.J."/>
            <person name="Yin Y."/>
            <person name="Lin M."/>
            <person name="Huang H."/>
            <person name="Deng H."/>
            <person name="Wang Z.W."/>
            <person name="Zhu S.L."/>
            <person name="Zhao X."/>
            <person name="Deng C."/>
            <person name="Niu S.C."/>
            <person name="Huang J."/>
            <person name="Wang M."/>
            <person name="Liu G.H."/>
            <person name="Yang H.J."/>
            <person name="Xiao X.J."/>
            <person name="Hsiao Y.Y."/>
            <person name="Wu W.L."/>
            <person name="Chen Y.Y."/>
            <person name="Mitsuda N."/>
            <person name="Ohme-Takagi M."/>
            <person name="Luo Y.B."/>
            <person name="Van de Peer Y."/>
            <person name="Liu Z.J."/>
        </authorList>
    </citation>
    <scope>NUCLEOTIDE SEQUENCE [LARGE SCALE GENOMIC DNA]</scope>
    <source>
        <tissue evidence="1">The whole plant</tissue>
    </source>
</reference>
<dbReference type="Proteomes" id="UP000233837">
    <property type="component" value="Unassembled WGS sequence"/>
</dbReference>
<dbReference type="AlphaFoldDB" id="A0A2I0WER8"/>
<evidence type="ECO:0000313" key="2">
    <source>
        <dbReference type="Proteomes" id="UP000233837"/>
    </source>
</evidence>
<name>A0A2I0WER8_9ASPA</name>
<dbReference type="EMBL" id="KZ502688">
    <property type="protein sequence ID" value="PKU74132.1"/>
    <property type="molecule type" value="Genomic_DNA"/>
</dbReference>
<organism evidence="1 2">
    <name type="scientific">Dendrobium catenatum</name>
    <dbReference type="NCBI Taxonomy" id="906689"/>
    <lineage>
        <taxon>Eukaryota</taxon>
        <taxon>Viridiplantae</taxon>
        <taxon>Streptophyta</taxon>
        <taxon>Embryophyta</taxon>
        <taxon>Tracheophyta</taxon>
        <taxon>Spermatophyta</taxon>
        <taxon>Magnoliopsida</taxon>
        <taxon>Liliopsida</taxon>
        <taxon>Asparagales</taxon>
        <taxon>Orchidaceae</taxon>
        <taxon>Epidendroideae</taxon>
        <taxon>Malaxideae</taxon>
        <taxon>Dendrobiinae</taxon>
        <taxon>Dendrobium</taxon>
    </lineage>
</organism>
<sequence>MPTWLSARELIPAAAQSFPMIANHIRGMVQPIAALNVAIQLPLPAFDLKLVFFY</sequence>
<accession>A0A2I0WER8</accession>